<dbReference type="STRING" id="9646.ENSAMEP00000004619"/>
<proteinExistence type="inferred from homology"/>
<feature type="chain" id="PRO_5030001131" description="Decorin" evidence="14 16">
    <location>
        <begin position="17"/>
        <end position="335"/>
    </location>
</feature>
<dbReference type="InterPro" id="IPR032675">
    <property type="entry name" value="LRR_dom_sf"/>
</dbReference>
<sequence length="335" mass="37486">MKATIIFLLLAQVSWAGPFQQRGLFDFMLEDEASGIGPEEHAPVDSDLEPLGPVCPFRCQCHLRVVQCSDLGLEKVPKDLPPDTTLLDLQNNKITEIKDGDFKNLKNLHTLILVNNKINKISPGAFTPLLKLERLYLSKNLLKELPEKMPKTLQELRAHENEITKVRKAVFNGLNQMIVVELGTNPLKSSGIENGAFQGMKKLSYIRIADTNITTIPQGLPPSLTELHLEGNKITKVDSSSLKGLNNLAKLGLSFNSISAVDNGTLANTPHLRELHLDNNKLIKVPGGLAEHKYIQVRPHHEICEEYLGSECPYRDVRRQEGKLCLQIFFAERCF</sequence>
<comment type="similarity">
    <text evidence="3 14 16">Belongs to the small leucine-rich proteoglycan (SLRP) family. SLRP class I subfamily.</text>
</comment>
<accession>G1LCJ0</accession>
<dbReference type="Proteomes" id="UP000008912">
    <property type="component" value="Unassembled WGS sequence"/>
</dbReference>
<gene>
    <name evidence="18" type="primary">DCN</name>
</gene>
<dbReference type="Pfam" id="PF13855">
    <property type="entry name" value="LRR_8"/>
    <property type="match status" value="3"/>
</dbReference>
<dbReference type="SUPFAM" id="SSF52058">
    <property type="entry name" value="L domain-like"/>
    <property type="match status" value="1"/>
</dbReference>
<dbReference type="InterPro" id="IPR016352">
    <property type="entry name" value="SLRP_I_decor/aspor/byglycan"/>
</dbReference>
<dbReference type="Ensembl" id="ENSAMET00000004806.2">
    <property type="protein sequence ID" value="ENSAMEP00000004619.2"/>
    <property type="gene ID" value="ENSAMEG00000004377.2"/>
</dbReference>
<feature type="signal peptide" evidence="14 16">
    <location>
        <begin position="1"/>
        <end position="16"/>
    </location>
</feature>
<evidence type="ECO:0000256" key="6">
    <source>
        <dbReference type="ARBA" id="ARBA00022530"/>
    </source>
</evidence>
<comment type="function">
    <text evidence="1 14 16">May affect the rate of fibrils formation.</text>
</comment>
<organism evidence="18 19">
    <name type="scientific">Ailuropoda melanoleuca</name>
    <name type="common">Giant panda</name>
    <dbReference type="NCBI Taxonomy" id="9646"/>
    <lineage>
        <taxon>Eukaryota</taxon>
        <taxon>Metazoa</taxon>
        <taxon>Chordata</taxon>
        <taxon>Craniata</taxon>
        <taxon>Vertebrata</taxon>
        <taxon>Euteleostomi</taxon>
        <taxon>Mammalia</taxon>
        <taxon>Eutheria</taxon>
        <taxon>Laurasiatheria</taxon>
        <taxon>Carnivora</taxon>
        <taxon>Caniformia</taxon>
        <taxon>Ursidae</taxon>
        <taxon>Ailuropoda</taxon>
    </lineage>
</organism>
<keyword evidence="11 15" id="KW-1015">Disulfide bond</keyword>
<dbReference type="GO" id="GO:1900747">
    <property type="term" value="P:negative regulation of vascular endothelial growth factor signaling pathway"/>
    <property type="evidence" value="ECO:0007669"/>
    <property type="project" value="Ensembl"/>
</dbReference>
<dbReference type="GO" id="GO:0016525">
    <property type="term" value="P:negative regulation of angiogenesis"/>
    <property type="evidence" value="ECO:0007669"/>
    <property type="project" value="Ensembl"/>
</dbReference>
<evidence type="ECO:0000256" key="10">
    <source>
        <dbReference type="ARBA" id="ARBA00022974"/>
    </source>
</evidence>
<dbReference type="AlphaFoldDB" id="G1LCJ0"/>
<dbReference type="PROSITE" id="PS51450">
    <property type="entry name" value="LRR"/>
    <property type="match status" value="2"/>
</dbReference>
<keyword evidence="5 16" id="KW-0964">Secreted</keyword>
<dbReference type="GO" id="GO:0050840">
    <property type="term" value="F:extracellular matrix binding"/>
    <property type="evidence" value="ECO:0007669"/>
    <property type="project" value="Ensembl"/>
</dbReference>
<evidence type="ECO:0000256" key="1">
    <source>
        <dbReference type="ARBA" id="ARBA00004025"/>
    </source>
</evidence>
<comment type="subunit">
    <text evidence="13">Binds to type I and type II collagen, fibronectin and TGF-beta. Forms a ternary complex with MFAP2 and ELN. Interacts with DPT.</text>
</comment>
<dbReference type="GO" id="GO:0045944">
    <property type="term" value="P:positive regulation of transcription by RNA polymerase II"/>
    <property type="evidence" value="ECO:0007669"/>
    <property type="project" value="Ensembl"/>
</dbReference>
<dbReference type="PANTHER" id="PTHR45712:SF14">
    <property type="entry name" value="DECORIN"/>
    <property type="match status" value="1"/>
</dbReference>
<keyword evidence="8 14" id="KW-0732">Signal</keyword>
<evidence type="ECO:0000256" key="3">
    <source>
        <dbReference type="ARBA" id="ARBA00009811"/>
    </source>
</evidence>
<evidence type="ECO:0000256" key="13">
    <source>
        <dbReference type="ARBA" id="ARBA00025855"/>
    </source>
</evidence>
<evidence type="ECO:0000256" key="16">
    <source>
        <dbReference type="RuleBase" id="RU364097"/>
    </source>
</evidence>
<evidence type="ECO:0000313" key="18">
    <source>
        <dbReference type="Ensembl" id="ENSAMEP00000004619.2"/>
    </source>
</evidence>
<evidence type="ECO:0000259" key="17">
    <source>
        <dbReference type="SMART" id="SM00013"/>
    </source>
</evidence>
<dbReference type="InterPro" id="IPR001611">
    <property type="entry name" value="Leu-rich_rpt"/>
</dbReference>
<dbReference type="GO" id="GO:0051897">
    <property type="term" value="P:positive regulation of phosphatidylinositol 3-kinase/protein kinase B signal transduction"/>
    <property type="evidence" value="ECO:0007669"/>
    <property type="project" value="Ensembl"/>
</dbReference>
<dbReference type="InParanoid" id="G1LCJ0"/>
<feature type="disulfide bond" evidence="15">
    <location>
        <begin position="55"/>
        <end position="61"/>
    </location>
</feature>
<keyword evidence="10" id="KW-0654">Proteoglycan</keyword>
<evidence type="ECO:0000256" key="15">
    <source>
        <dbReference type="PIRSR" id="PIRSR002490-1"/>
    </source>
</evidence>
<protein>
    <recommendedName>
        <fullName evidence="4 14">Decorin</fullName>
    </recommendedName>
</protein>
<dbReference type="InterPro" id="IPR003591">
    <property type="entry name" value="Leu-rich_rpt_typical-subtyp"/>
</dbReference>
<reference evidence="18 19" key="1">
    <citation type="journal article" date="2010" name="Nature">
        <title>The sequence and de novo assembly of the giant panda genome.</title>
        <authorList>
            <person name="Li R."/>
            <person name="Fan W."/>
            <person name="Tian G."/>
            <person name="Zhu H."/>
            <person name="He L."/>
            <person name="Cai J."/>
            <person name="Huang Q."/>
            <person name="Cai Q."/>
            <person name="Li B."/>
            <person name="Bai Y."/>
            <person name="Zhang Z."/>
            <person name="Zhang Y."/>
            <person name="Wang W."/>
            <person name="Li J."/>
            <person name="Wei F."/>
            <person name="Li H."/>
            <person name="Jian M."/>
            <person name="Li J."/>
            <person name="Zhang Z."/>
            <person name="Nielsen R."/>
            <person name="Li D."/>
            <person name="Gu W."/>
            <person name="Yang Z."/>
            <person name="Xuan Z."/>
            <person name="Ryder O.A."/>
            <person name="Leung F.C."/>
            <person name="Zhou Y."/>
            <person name="Cao J."/>
            <person name="Sun X."/>
            <person name="Fu Y."/>
            <person name="Fang X."/>
            <person name="Guo X."/>
            <person name="Wang B."/>
            <person name="Hou R."/>
            <person name="Shen F."/>
            <person name="Mu B."/>
            <person name="Ni P."/>
            <person name="Lin R."/>
            <person name="Qian W."/>
            <person name="Wang G."/>
            <person name="Yu C."/>
            <person name="Nie W."/>
            <person name="Wang J."/>
            <person name="Wu Z."/>
            <person name="Liang H."/>
            <person name="Min J."/>
            <person name="Wu Q."/>
            <person name="Cheng S."/>
            <person name="Ruan J."/>
            <person name="Wang M."/>
            <person name="Shi Z."/>
            <person name="Wen M."/>
            <person name="Liu B."/>
            <person name="Ren X."/>
            <person name="Zheng H."/>
            <person name="Dong D."/>
            <person name="Cook K."/>
            <person name="Shan G."/>
            <person name="Zhang H."/>
            <person name="Kosiol C."/>
            <person name="Xie X."/>
            <person name="Lu Z."/>
            <person name="Zheng H."/>
            <person name="Li Y."/>
            <person name="Steiner C.C."/>
            <person name="Lam T.T."/>
            <person name="Lin S."/>
            <person name="Zhang Q."/>
            <person name="Li G."/>
            <person name="Tian J."/>
            <person name="Gong T."/>
            <person name="Liu H."/>
            <person name="Zhang D."/>
            <person name="Fang L."/>
            <person name="Ye C."/>
            <person name="Zhang J."/>
            <person name="Hu W."/>
            <person name="Xu A."/>
            <person name="Ren Y."/>
            <person name="Zhang G."/>
            <person name="Bruford M.W."/>
            <person name="Li Q."/>
            <person name="Ma L."/>
            <person name="Guo Y."/>
            <person name="An N."/>
            <person name="Hu Y."/>
            <person name="Zheng Y."/>
            <person name="Shi Y."/>
            <person name="Li Z."/>
            <person name="Liu Q."/>
            <person name="Chen Y."/>
            <person name="Zhao J."/>
            <person name="Qu N."/>
            <person name="Zhao S."/>
            <person name="Tian F."/>
            <person name="Wang X."/>
            <person name="Wang H."/>
            <person name="Xu L."/>
            <person name="Liu X."/>
            <person name="Vinar T."/>
            <person name="Wang Y."/>
            <person name="Lam T.W."/>
            <person name="Yiu S.M."/>
            <person name="Liu S."/>
            <person name="Zhang H."/>
            <person name="Li D."/>
            <person name="Huang Y."/>
            <person name="Wang X."/>
            <person name="Yang G."/>
            <person name="Jiang Z."/>
            <person name="Wang J."/>
            <person name="Qin N."/>
            <person name="Li L."/>
            <person name="Li J."/>
            <person name="Bolund L."/>
            <person name="Kristiansen K."/>
            <person name="Wong G.K."/>
            <person name="Olson M."/>
            <person name="Zhang X."/>
            <person name="Li S."/>
            <person name="Yang H."/>
            <person name="Wang J."/>
            <person name="Wang J."/>
        </authorList>
    </citation>
    <scope>NUCLEOTIDE SEQUENCE [LARGE SCALE GENOMIC DNA]</scope>
</reference>
<dbReference type="GO" id="GO:0005615">
    <property type="term" value="C:extracellular space"/>
    <property type="evidence" value="ECO:0007669"/>
    <property type="project" value="TreeGrafter"/>
</dbReference>
<dbReference type="eggNOG" id="KOG0619">
    <property type="taxonomic scope" value="Eukaryota"/>
</dbReference>
<dbReference type="GO" id="GO:0090141">
    <property type="term" value="P:positive regulation of mitochondrial fission"/>
    <property type="evidence" value="ECO:0007669"/>
    <property type="project" value="Ensembl"/>
</dbReference>
<dbReference type="GeneTree" id="ENSGT00940000158382"/>
<dbReference type="GO" id="GO:0005539">
    <property type="term" value="F:glycosaminoglycan binding"/>
    <property type="evidence" value="ECO:0007669"/>
    <property type="project" value="Ensembl"/>
</dbReference>
<dbReference type="InterPro" id="IPR000372">
    <property type="entry name" value="LRRNT"/>
</dbReference>
<reference evidence="18" key="2">
    <citation type="submission" date="2025-08" db="UniProtKB">
        <authorList>
            <consortium name="Ensembl"/>
        </authorList>
    </citation>
    <scope>IDENTIFICATION</scope>
</reference>
<dbReference type="Gene3D" id="3.80.10.10">
    <property type="entry name" value="Ribonuclease Inhibitor"/>
    <property type="match status" value="1"/>
</dbReference>
<dbReference type="FunCoup" id="G1LCJ0">
    <property type="interactions" value="16"/>
</dbReference>
<comment type="subcellular location">
    <subcellularLocation>
        <location evidence="2 14 16">Secreted</location>
        <location evidence="2 14 16">Extracellular space</location>
        <location evidence="2 14 16">Extracellular matrix</location>
    </subcellularLocation>
</comment>
<feature type="domain" description="LRRNT" evidence="17">
    <location>
        <begin position="54"/>
        <end position="86"/>
    </location>
</feature>
<dbReference type="Pfam" id="PF01462">
    <property type="entry name" value="LRRNT"/>
    <property type="match status" value="1"/>
</dbReference>
<evidence type="ECO:0000256" key="5">
    <source>
        <dbReference type="ARBA" id="ARBA00022525"/>
    </source>
</evidence>
<evidence type="ECO:0000256" key="12">
    <source>
        <dbReference type="ARBA" id="ARBA00023180"/>
    </source>
</evidence>
<dbReference type="GO" id="GO:0016239">
    <property type="term" value="P:positive regulation of macroautophagy"/>
    <property type="evidence" value="ECO:0007669"/>
    <property type="project" value="Ensembl"/>
</dbReference>
<keyword evidence="6 14" id="KW-0272">Extracellular matrix</keyword>
<reference evidence="18" key="3">
    <citation type="submission" date="2025-09" db="UniProtKB">
        <authorList>
            <consortium name="Ensembl"/>
        </authorList>
    </citation>
    <scope>IDENTIFICATION</scope>
</reference>
<dbReference type="InterPro" id="IPR050333">
    <property type="entry name" value="SLRP"/>
</dbReference>
<dbReference type="PIRSF" id="PIRSF002490">
    <property type="entry name" value="SLRP_I"/>
    <property type="match status" value="1"/>
</dbReference>
<evidence type="ECO:0000256" key="8">
    <source>
        <dbReference type="ARBA" id="ARBA00022729"/>
    </source>
</evidence>
<dbReference type="PANTHER" id="PTHR45712">
    <property type="entry name" value="AGAP008170-PA"/>
    <property type="match status" value="1"/>
</dbReference>
<evidence type="ECO:0000313" key="19">
    <source>
        <dbReference type="Proteomes" id="UP000008912"/>
    </source>
</evidence>
<dbReference type="SMART" id="SM00369">
    <property type="entry name" value="LRR_TYP"/>
    <property type="match status" value="6"/>
</dbReference>
<keyword evidence="12" id="KW-0325">Glycoprotein</keyword>
<dbReference type="SMART" id="SM00013">
    <property type="entry name" value="LRRNT"/>
    <property type="match status" value="1"/>
</dbReference>
<evidence type="ECO:0000256" key="7">
    <source>
        <dbReference type="ARBA" id="ARBA00022614"/>
    </source>
</evidence>
<evidence type="ECO:0000256" key="9">
    <source>
        <dbReference type="ARBA" id="ARBA00022737"/>
    </source>
</evidence>
<dbReference type="SMART" id="SM00364">
    <property type="entry name" value="LRR_BAC"/>
    <property type="match status" value="4"/>
</dbReference>
<name>G1LCJ0_AILME</name>
<keyword evidence="9" id="KW-0677">Repeat</keyword>
<evidence type="ECO:0000256" key="11">
    <source>
        <dbReference type="ARBA" id="ARBA00023157"/>
    </source>
</evidence>
<evidence type="ECO:0000256" key="14">
    <source>
        <dbReference type="PIRNR" id="PIRNR002490"/>
    </source>
</evidence>
<keyword evidence="7" id="KW-0433">Leucine-rich repeat</keyword>
<evidence type="ECO:0000256" key="4">
    <source>
        <dbReference type="ARBA" id="ARBA00021503"/>
    </source>
</evidence>
<evidence type="ECO:0000256" key="2">
    <source>
        <dbReference type="ARBA" id="ARBA00004498"/>
    </source>
</evidence>
<dbReference type="GO" id="GO:0010596">
    <property type="term" value="P:negative regulation of endothelial cell migration"/>
    <property type="evidence" value="ECO:0007669"/>
    <property type="project" value="Ensembl"/>
</dbReference>
<feature type="disulfide bond" evidence="15">
    <location>
        <begin position="59"/>
        <end position="68"/>
    </location>
</feature>
<dbReference type="HOGENOM" id="CLU_000288_186_0_1"/>
<keyword evidence="19" id="KW-1185">Reference proteome</keyword>
<dbReference type="GO" id="GO:0051901">
    <property type="term" value="P:positive regulation of mitochondrial depolarization"/>
    <property type="evidence" value="ECO:0007669"/>
    <property type="project" value="Ensembl"/>
</dbReference>